<keyword evidence="7" id="KW-1185">Reference proteome</keyword>
<evidence type="ECO:0000256" key="3">
    <source>
        <dbReference type="ARBA" id="ARBA00023026"/>
    </source>
</evidence>
<dbReference type="GO" id="GO:0090729">
    <property type="term" value="F:toxin activity"/>
    <property type="evidence" value="ECO:0007669"/>
    <property type="project" value="UniProtKB-KW"/>
</dbReference>
<keyword evidence="2" id="KW-0732">Signal</keyword>
<feature type="compositionally biased region" description="Polar residues" evidence="5">
    <location>
        <begin position="271"/>
        <end position="282"/>
    </location>
</feature>
<evidence type="ECO:0000313" key="7">
    <source>
        <dbReference type="Proteomes" id="UP000226192"/>
    </source>
</evidence>
<dbReference type="EMBL" id="NJET01000010">
    <property type="protein sequence ID" value="PHH66168.1"/>
    <property type="molecule type" value="Genomic_DNA"/>
</dbReference>
<proteinExistence type="predicted"/>
<dbReference type="Proteomes" id="UP000226192">
    <property type="component" value="Unassembled WGS sequence"/>
</dbReference>
<evidence type="ECO:0000313" key="6">
    <source>
        <dbReference type="EMBL" id="PHH66168.1"/>
    </source>
</evidence>
<protein>
    <submittedName>
        <fullName evidence="6">Putative enterotoxin</fullName>
    </submittedName>
</protein>
<sequence length="282" mass="32475">MALEFADEFERGPNYVWFGYLYKIAADWKMIDLEDSLKHRYRGAHRKEQSAVIGIPFEQIIGWYDLRKVGPEWGKNTASVTERLKKGETLDGFVNNEHFDPRYLKTRGAGGKPQLAGFHPDDDLWNSEPWNKFPGHSAPEALKKYIQENYDPEIDDERIWKWAVEPQSQEADRMANMEAQVANKAAKTPKLMGAAFYGPGTSTLQIAAPRRELAETQPMMEAKKPQPPPDTGRKMKMSNDKQSQQDKKHSQSKAKQRAKHGQSTIKRSHWKSQLFTWLKKQS</sequence>
<keyword evidence="3" id="KW-0843">Virulence</keyword>
<feature type="compositionally biased region" description="Basic residues" evidence="5">
    <location>
        <begin position="250"/>
        <end position="270"/>
    </location>
</feature>
<evidence type="ECO:0000256" key="1">
    <source>
        <dbReference type="ARBA" id="ARBA00022656"/>
    </source>
</evidence>
<keyword evidence="4" id="KW-1015">Disulfide bond</keyword>
<reference evidence="6 7" key="1">
    <citation type="submission" date="2017-06" db="EMBL/GenBank/DDBJ databases">
        <title>Ant-infecting Ophiocordyceps genomes reveal a high diversity of potential behavioral manipulation genes and a possible major role for enterotoxins.</title>
        <authorList>
            <person name="De Bekker C."/>
            <person name="Evans H.C."/>
            <person name="Brachmann A."/>
            <person name="Hughes D.P."/>
        </authorList>
    </citation>
    <scope>NUCLEOTIDE SEQUENCE [LARGE SCALE GENOMIC DNA]</scope>
    <source>
        <strain evidence="6 7">Map64</strain>
    </source>
</reference>
<keyword evidence="1" id="KW-0800">Toxin</keyword>
<gene>
    <name evidence="6" type="ORF">CDD81_231</name>
</gene>
<organism evidence="6 7">
    <name type="scientific">Ophiocordyceps australis</name>
    <dbReference type="NCBI Taxonomy" id="1399860"/>
    <lineage>
        <taxon>Eukaryota</taxon>
        <taxon>Fungi</taxon>
        <taxon>Dikarya</taxon>
        <taxon>Ascomycota</taxon>
        <taxon>Pezizomycotina</taxon>
        <taxon>Sordariomycetes</taxon>
        <taxon>Hypocreomycetidae</taxon>
        <taxon>Hypocreales</taxon>
        <taxon>Ophiocordycipitaceae</taxon>
        <taxon>Ophiocordyceps</taxon>
    </lineage>
</organism>
<dbReference type="Pfam" id="PF01375">
    <property type="entry name" value="Enterotoxin_a"/>
    <property type="match status" value="1"/>
</dbReference>
<dbReference type="Gene3D" id="3.90.210.10">
    <property type="entry name" value="Heat-Labile Enterotoxin, subunit A"/>
    <property type="match status" value="1"/>
</dbReference>
<dbReference type="AlphaFoldDB" id="A0A2C5XL54"/>
<evidence type="ECO:0000256" key="2">
    <source>
        <dbReference type="ARBA" id="ARBA00022729"/>
    </source>
</evidence>
<feature type="region of interest" description="Disordered" evidence="5">
    <location>
        <begin position="213"/>
        <end position="282"/>
    </location>
</feature>
<dbReference type="OrthoDB" id="4928190at2759"/>
<evidence type="ECO:0000256" key="5">
    <source>
        <dbReference type="SAM" id="MobiDB-lite"/>
    </source>
</evidence>
<name>A0A2C5XL54_9HYPO</name>
<evidence type="ECO:0000256" key="4">
    <source>
        <dbReference type="ARBA" id="ARBA00023157"/>
    </source>
</evidence>
<feature type="compositionally biased region" description="Basic and acidic residues" evidence="5">
    <location>
        <begin position="231"/>
        <end position="249"/>
    </location>
</feature>
<accession>A0A2C5XL54</accession>
<comment type="caution">
    <text evidence="6">The sequence shown here is derived from an EMBL/GenBank/DDBJ whole genome shotgun (WGS) entry which is preliminary data.</text>
</comment>
<dbReference type="SUPFAM" id="SSF56399">
    <property type="entry name" value="ADP-ribosylation"/>
    <property type="match status" value="1"/>
</dbReference>
<dbReference type="InterPro" id="IPR001144">
    <property type="entry name" value="Enterotoxin_A"/>
</dbReference>